<sequence>MATPFEVKTRPFVFIKDINVKKDFWKMAVKVRDKWTVVKDGREHSEMVIVDAKGTDVQVIIPTEYKAETDKMIEENTTYTLSNFLVLTNDLSFKASDNKYKLIWTGGTTAVDPNVHDIPDKDLKFKPFAEIVDRKWRSDLLYHVIGYVHEIGYRQGVSKKRQVNLTLKDLSDISLNCTLSEDYAAKFDKFNNDNKESGPVILMLKYGKIKEEGKYLSVTNTYGATKMLINADISHIKTFRESLPKNDQMMTQSQVMCTQSSAGSQFSTDDDLLSNPLIMPLSDILQLEQISYVVTVAKIEKVNSTKFGWYYLACDKCGKIAKGDKPPYTCEKGTNLRWMFCMEIQRLHLFFGIVNPHSYWGVSAAQLRINMIQAGITNRLEYPMLMDSIGGKTMAFKIKWQPKCKTISVVCYRQGDVLAKLVSSKFPEAVIDDLHAESADDVENTPDGLTVTEEVTMSVDVSATAEYNPVTLSQLTPMSDKSQGKTSNDTSDDKFTLKRVKVIKTEKIIPAKQSSSKKVKNYTINLIHLVSKFYVEGSQGRELSIAAYRYMAPEYVSSGQLTDKSDVFSYGVILLELITGRKPIDKDKTYMNDSLVEWARPLLGRAVKENNVDSLVKKKLKRANLLQLNDLKTLSII</sequence>
<name>G7I5G7_MEDTR</name>
<evidence type="ECO:0000313" key="4">
    <source>
        <dbReference type="EnsemblPlants" id="AES60327"/>
    </source>
</evidence>
<dbReference type="HOGENOM" id="CLU_029003_0_0_1"/>
<dbReference type="GO" id="GO:0016301">
    <property type="term" value="F:kinase activity"/>
    <property type="evidence" value="ECO:0000318"/>
    <property type="project" value="GO_Central"/>
</dbReference>
<gene>
    <name evidence="3" type="ordered locus">MTR_1g043690</name>
</gene>
<dbReference type="GO" id="GO:0005524">
    <property type="term" value="F:ATP binding"/>
    <property type="evidence" value="ECO:0007669"/>
    <property type="project" value="InterPro"/>
</dbReference>
<evidence type="ECO:0000313" key="5">
    <source>
        <dbReference type="Proteomes" id="UP000002051"/>
    </source>
</evidence>
<dbReference type="eggNOG" id="KOG1187">
    <property type="taxonomic scope" value="Eukaryota"/>
</dbReference>
<dbReference type="Proteomes" id="UP000002051">
    <property type="component" value="Unassembled WGS sequence"/>
</dbReference>
<reference evidence="3 5" key="1">
    <citation type="journal article" date="2011" name="Nature">
        <title>The Medicago genome provides insight into the evolution of rhizobial symbioses.</title>
        <authorList>
            <person name="Young N.D."/>
            <person name="Debelle F."/>
            <person name="Oldroyd G.E."/>
            <person name="Geurts R."/>
            <person name="Cannon S.B."/>
            <person name="Udvardi M.K."/>
            <person name="Benedito V.A."/>
            <person name="Mayer K.F."/>
            <person name="Gouzy J."/>
            <person name="Schoof H."/>
            <person name="Van de Peer Y."/>
            <person name="Proost S."/>
            <person name="Cook D.R."/>
            <person name="Meyers B.C."/>
            <person name="Spannagl M."/>
            <person name="Cheung F."/>
            <person name="De Mita S."/>
            <person name="Krishnakumar V."/>
            <person name="Gundlach H."/>
            <person name="Zhou S."/>
            <person name="Mudge J."/>
            <person name="Bharti A.K."/>
            <person name="Murray J.D."/>
            <person name="Naoumkina M.A."/>
            <person name="Rosen B."/>
            <person name="Silverstein K.A."/>
            <person name="Tang H."/>
            <person name="Rombauts S."/>
            <person name="Zhao P.X."/>
            <person name="Zhou P."/>
            <person name="Barbe V."/>
            <person name="Bardou P."/>
            <person name="Bechner M."/>
            <person name="Bellec A."/>
            <person name="Berger A."/>
            <person name="Berges H."/>
            <person name="Bidwell S."/>
            <person name="Bisseling T."/>
            <person name="Choisne N."/>
            <person name="Couloux A."/>
            <person name="Denny R."/>
            <person name="Deshpande S."/>
            <person name="Dai X."/>
            <person name="Doyle J.J."/>
            <person name="Dudez A.M."/>
            <person name="Farmer A.D."/>
            <person name="Fouteau S."/>
            <person name="Franken C."/>
            <person name="Gibelin C."/>
            <person name="Gish J."/>
            <person name="Goldstein S."/>
            <person name="Gonzalez A.J."/>
            <person name="Green P.J."/>
            <person name="Hallab A."/>
            <person name="Hartog M."/>
            <person name="Hua A."/>
            <person name="Humphray S.J."/>
            <person name="Jeong D.H."/>
            <person name="Jing Y."/>
            <person name="Jocker A."/>
            <person name="Kenton S.M."/>
            <person name="Kim D.J."/>
            <person name="Klee K."/>
            <person name="Lai H."/>
            <person name="Lang C."/>
            <person name="Lin S."/>
            <person name="Macmil S.L."/>
            <person name="Magdelenat G."/>
            <person name="Matthews L."/>
            <person name="McCorrison J."/>
            <person name="Monaghan E.L."/>
            <person name="Mun J.H."/>
            <person name="Najar F.Z."/>
            <person name="Nicholson C."/>
            <person name="Noirot C."/>
            <person name="O'Bleness M."/>
            <person name="Paule C.R."/>
            <person name="Poulain J."/>
            <person name="Prion F."/>
            <person name="Qin B."/>
            <person name="Qu C."/>
            <person name="Retzel E.F."/>
            <person name="Riddle C."/>
            <person name="Sallet E."/>
            <person name="Samain S."/>
            <person name="Samson N."/>
            <person name="Sanders I."/>
            <person name="Saurat O."/>
            <person name="Scarpelli C."/>
            <person name="Schiex T."/>
            <person name="Segurens B."/>
            <person name="Severin A.J."/>
            <person name="Sherrier D.J."/>
            <person name="Shi R."/>
            <person name="Sims S."/>
            <person name="Singer S.R."/>
            <person name="Sinharoy S."/>
            <person name="Sterck L."/>
            <person name="Viollet A."/>
            <person name="Wang B.B."/>
            <person name="Wang K."/>
            <person name="Wang M."/>
            <person name="Wang X."/>
            <person name="Warfsmann J."/>
            <person name="Weissenbach J."/>
            <person name="White D.D."/>
            <person name="White J.D."/>
            <person name="Wiley G.B."/>
            <person name="Wincker P."/>
            <person name="Xing Y."/>
            <person name="Yang L."/>
            <person name="Yao Z."/>
            <person name="Ying F."/>
            <person name="Zhai J."/>
            <person name="Zhou L."/>
            <person name="Zuber A."/>
            <person name="Denarie J."/>
            <person name="Dixon R.A."/>
            <person name="May G.D."/>
            <person name="Schwartz D.C."/>
            <person name="Rogers J."/>
            <person name="Quetier F."/>
            <person name="Town C.D."/>
            <person name="Roe B.A."/>
        </authorList>
    </citation>
    <scope>NUCLEOTIDE SEQUENCE [LARGE SCALE GENOMIC DNA]</scope>
    <source>
        <strain evidence="3">A17</strain>
        <strain evidence="4 5">cv. Jemalong A17</strain>
    </source>
</reference>
<evidence type="ECO:0000259" key="2">
    <source>
        <dbReference type="Pfam" id="PF07714"/>
    </source>
</evidence>
<dbReference type="Gene3D" id="2.40.50.140">
    <property type="entry name" value="Nucleic acid-binding proteins"/>
    <property type="match status" value="3"/>
</dbReference>
<dbReference type="EMBL" id="CM001217">
    <property type="protein sequence ID" value="AES60327.1"/>
    <property type="molecule type" value="Genomic_DNA"/>
</dbReference>
<dbReference type="PANTHER" id="PTHR47987:SF20">
    <property type="entry name" value="OS04G0654600 PROTEIN"/>
    <property type="match status" value="1"/>
</dbReference>
<dbReference type="InterPro" id="IPR012340">
    <property type="entry name" value="NA-bd_OB-fold"/>
</dbReference>
<dbReference type="CDD" id="cd04480">
    <property type="entry name" value="RPA1_DBD_A_like"/>
    <property type="match status" value="1"/>
</dbReference>
<dbReference type="PaxDb" id="3880-AES60327"/>
<keyword evidence="3" id="KW-0418">Kinase</keyword>
<accession>G7I5G7</accession>
<dbReference type="SUPFAM" id="SSF50249">
    <property type="entry name" value="Nucleic acid-binding proteins"/>
    <property type="match status" value="2"/>
</dbReference>
<reference evidence="4" key="3">
    <citation type="submission" date="2015-04" db="UniProtKB">
        <authorList>
            <consortium name="EnsemblPlants"/>
        </authorList>
    </citation>
    <scope>IDENTIFICATION</scope>
    <source>
        <strain evidence="4">cv. Jemalong A17</strain>
    </source>
</reference>
<dbReference type="PANTHER" id="PTHR47987">
    <property type="entry name" value="OS08G0249100 PROTEIN"/>
    <property type="match status" value="1"/>
</dbReference>
<protein>
    <submittedName>
        <fullName evidence="3">Tyrosine kinase</fullName>
    </submittedName>
</protein>
<keyword evidence="3" id="KW-0808">Transferase</keyword>
<dbReference type="InterPro" id="IPR046958">
    <property type="entry name" value="RBK1/2/STUNTED"/>
</dbReference>
<reference evidence="3 5" key="2">
    <citation type="journal article" date="2014" name="BMC Genomics">
        <title>An improved genome release (version Mt4.0) for the model legume Medicago truncatula.</title>
        <authorList>
            <person name="Tang H."/>
            <person name="Krishnakumar V."/>
            <person name="Bidwell S."/>
            <person name="Rosen B."/>
            <person name="Chan A."/>
            <person name="Zhou S."/>
            <person name="Gentzbittel L."/>
            <person name="Childs K.L."/>
            <person name="Yandell M."/>
            <person name="Gundlach H."/>
            <person name="Mayer K.F."/>
            <person name="Schwartz D.C."/>
            <person name="Town C.D."/>
        </authorList>
    </citation>
    <scope>GENOME REANNOTATION</scope>
    <source>
        <strain evidence="4 5">cv. Jemalong A17</strain>
    </source>
</reference>
<dbReference type="CDD" id="cd04481">
    <property type="entry name" value="RPA1_DBD_B_like"/>
    <property type="match status" value="1"/>
</dbReference>
<feature type="domain" description="Serine-threonine/tyrosine-protein kinase catalytic" evidence="2">
    <location>
        <begin position="544"/>
        <end position="588"/>
    </location>
</feature>
<dbReference type="InterPro" id="IPR001245">
    <property type="entry name" value="Ser-Thr/Tyr_kinase_cat_dom"/>
</dbReference>
<proteinExistence type="predicted"/>
<dbReference type="Gene3D" id="1.10.510.10">
    <property type="entry name" value="Transferase(Phosphotransferase) domain 1"/>
    <property type="match status" value="1"/>
</dbReference>
<dbReference type="eggNOG" id="KOG0851">
    <property type="taxonomic scope" value="Eukaryota"/>
</dbReference>
<dbReference type="SUPFAM" id="SSF56112">
    <property type="entry name" value="Protein kinase-like (PK-like)"/>
    <property type="match status" value="1"/>
</dbReference>
<dbReference type="AlphaFoldDB" id="G7I5G7"/>
<feature type="domain" description="Replication protein A 70 kDa DNA-binding subunit B/D first OB fold" evidence="1">
    <location>
        <begin position="12"/>
        <end position="109"/>
    </location>
</feature>
<dbReference type="InterPro" id="IPR003871">
    <property type="entry name" value="RFA1B/D_OB_1st"/>
</dbReference>
<dbReference type="InterPro" id="IPR011009">
    <property type="entry name" value="Kinase-like_dom_sf"/>
</dbReference>
<dbReference type="EnsemblPlants" id="AES60327">
    <property type="protein sequence ID" value="AES60327"/>
    <property type="gene ID" value="MTR_1g043690"/>
</dbReference>
<evidence type="ECO:0000259" key="1">
    <source>
        <dbReference type="Pfam" id="PF02721"/>
    </source>
</evidence>
<dbReference type="Pfam" id="PF07714">
    <property type="entry name" value="PK_Tyr_Ser-Thr"/>
    <property type="match status" value="1"/>
</dbReference>
<evidence type="ECO:0000313" key="3">
    <source>
        <dbReference type="EMBL" id="AES60327.1"/>
    </source>
</evidence>
<keyword evidence="5" id="KW-1185">Reference proteome</keyword>
<organism evidence="3 5">
    <name type="scientific">Medicago truncatula</name>
    <name type="common">Barrel medic</name>
    <name type="synonym">Medicago tribuloides</name>
    <dbReference type="NCBI Taxonomy" id="3880"/>
    <lineage>
        <taxon>Eukaryota</taxon>
        <taxon>Viridiplantae</taxon>
        <taxon>Streptophyta</taxon>
        <taxon>Embryophyta</taxon>
        <taxon>Tracheophyta</taxon>
        <taxon>Spermatophyta</taxon>
        <taxon>Magnoliopsida</taxon>
        <taxon>eudicotyledons</taxon>
        <taxon>Gunneridae</taxon>
        <taxon>Pentapetalae</taxon>
        <taxon>rosids</taxon>
        <taxon>fabids</taxon>
        <taxon>Fabales</taxon>
        <taxon>Fabaceae</taxon>
        <taxon>Papilionoideae</taxon>
        <taxon>50 kb inversion clade</taxon>
        <taxon>NPAAA clade</taxon>
        <taxon>Hologalegina</taxon>
        <taxon>IRL clade</taxon>
        <taxon>Trifolieae</taxon>
        <taxon>Medicago</taxon>
    </lineage>
</organism>
<dbReference type="Pfam" id="PF02721">
    <property type="entry name" value="DUF223"/>
    <property type="match status" value="1"/>
</dbReference>
<dbReference type="GO" id="GO:0004672">
    <property type="term" value="F:protein kinase activity"/>
    <property type="evidence" value="ECO:0007669"/>
    <property type="project" value="InterPro"/>
</dbReference>